<dbReference type="EMBL" id="CP121472">
    <property type="protein sequence ID" value="WPL16183.1"/>
    <property type="molecule type" value="Genomic_DNA"/>
</dbReference>
<dbReference type="InterPro" id="IPR003594">
    <property type="entry name" value="HATPase_dom"/>
</dbReference>
<dbReference type="InterPro" id="IPR036890">
    <property type="entry name" value="HATPase_C_sf"/>
</dbReference>
<dbReference type="Pfam" id="PF00072">
    <property type="entry name" value="Response_reg"/>
    <property type="match status" value="1"/>
</dbReference>
<dbReference type="Gene3D" id="3.40.50.2300">
    <property type="match status" value="1"/>
</dbReference>
<evidence type="ECO:0000313" key="5">
    <source>
        <dbReference type="EMBL" id="WPL16183.1"/>
    </source>
</evidence>
<protein>
    <submittedName>
        <fullName evidence="5">Alkaline phosphatase synthesis transcriptional regulatory protein PhoP</fullName>
    </submittedName>
</protein>
<dbReference type="Gene3D" id="3.60.40.10">
    <property type="entry name" value="PPM-type phosphatase domain"/>
    <property type="match status" value="1"/>
</dbReference>
<dbReference type="InterPro" id="IPR001789">
    <property type="entry name" value="Sig_transdc_resp-reg_receiver"/>
</dbReference>
<feature type="region of interest" description="Disordered" evidence="3">
    <location>
        <begin position="1"/>
        <end position="21"/>
    </location>
</feature>
<evidence type="ECO:0000256" key="3">
    <source>
        <dbReference type="SAM" id="MobiDB-lite"/>
    </source>
</evidence>
<dbReference type="SUPFAM" id="SSF52172">
    <property type="entry name" value="CheY-like"/>
    <property type="match status" value="1"/>
</dbReference>
<dbReference type="InterPro" id="IPR001932">
    <property type="entry name" value="PPM-type_phosphatase-like_dom"/>
</dbReference>
<dbReference type="Gene3D" id="3.30.565.10">
    <property type="entry name" value="Histidine kinase-like ATPase, C-terminal domain"/>
    <property type="match status" value="1"/>
</dbReference>
<organism evidence="5 6">
    <name type="scientific">Thiorhodovibrio winogradskyi</name>
    <dbReference type="NCBI Taxonomy" id="77007"/>
    <lineage>
        <taxon>Bacteria</taxon>
        <taxon>Pseudomonadati</taxon>
        <taxon>Pseudomonadota</taxon>
        <taxon>Gammaproteobacteria</taxon>
        <taxon>Chromatiales</taxon>
        <taxon>Chromatiaceae</taxon>
        <taxon>Thiorhodovibrio</taxon>
    </lineage>
</organism>
<dbReference type="PANTHER" id="PTHR43547:SF2">
    <property type="entry name" value="HYBRID SIGNAL TRANSDUCTION HISTIDINE KINASE C"/>
    <property type="match status" value="1"/>
</dbReference>
<dbReference type="InterPro" id="IPR036457">
    <property type="entry name" value="PPM-type-like_dom_sf"/>
</dbReference>
<evidence type="ECO:0000259" key="4">
    <source>
        <dbReference type="PROSITE" id="PS50110"/>
    </source>
</evidence>
<dbReference type="PANTHER" id="PTHR43547">
    <property type="entry name" value="TWO-COMPONENT HISTIDINE KINASE"/>
    <property type="match status" value="1"/>
</dbReference>
<proteinExistence type="predicted"/>
<evidence type="ECO:0000313" key="6">
    <source>
        <dbReference type="Proteomes" id="UP001432180"/>
    </source>
</evidence>
<dbReference type="SUPFAM" id="SSF55874">
    <property type="entry name" value="ATPase domain of HSP90 chaperone/DNA topoisomerase II/histidine kinase"/>
    <property type="match status" value="1"/>
</dbReference>
<gene>
    <name evidence="5" type="primary">phoP_2</name>
    <name evidence="5" type="ORF">Thiowin_01136</name>
</gene>
<reference evidence="5 6" key="1">
    <citation type="journal article" date="2023" name="Microorganisms">
        <title>Thiorhodovibrio frisius and Trv. litoralis spp. nov., Two Novel Members from a Clade of Fastidious Purple Sulfur Bacteria That Exhibit Unique Red-Shifted Light-Harvesting Capabilities.</title>
        <authorList>
            <person name="Methner A."/>
            <person name="Kuzyk S.B."/>
            <person name="Petersen J."/>
            <person name="Bauer S."/>
            <person name="Brinkmann H."/>
            <person name="Sichau K."/>
            <person name="Wanner G."/>
            <person name="Wolf J."/>
            <person name="Neumann-Schaal M."/>
            <person name="Henke P."/>
            <person name="Tank M."/>
            <person name="Sproer C."/>
            <person name="Bunk B."/>
            <person name="Overmann J."/>
        </authorList>
    </citation>
    <scope>NUCLEOTIDE SEQUENCE [LARGE SCALE GENOMIC DNA]</scope>
    <source>
        <strain evidence="5 6">DSM 6702</strain>
    </source>
</reference>
<keyword evidence="1 2" id="KW-0597">Phosphoprotein</keyword>
<feature type="domain" description="Response regulatory" evidence="4">
    <location>
        <begin position="21"/>
        <end position="137"/>
    </location>
</feature>
<dbReference type="PROSITE" id="PS50110">
    <property type="entry name" value="RESPONSE_REGULATORY"/>
    <property type="match status" value="1"/>
</dbReference>
<sequence length="571" mass="63584">MRTFNNQAQPDTALPAAPRGKALVVDDEPTNCRLLTQMLLREGFHAVEAHNGEEAIAKFEAEHPDIIFMDVMMPGMDGFEATRNIKSRSGGEFVPVIFLTALRDEKSLIQCTEAGGDDFLSKPFSFGILKARIRAMERVRDLQRAIAAKNETLSTLIEKDQEEQKLAERLLSRAVNTRNAATGRYRYVQRPAATFSGDLVLSQYLPDGGLRILIADFTGHGLAAAIGAMPVSDIFHTMTLKGVDDDRVLSEINRKLYQLLPADRFMAAWLISISHTGTTLRWWNGGMPTGWMQSRHGLNQLESHSLPLGIMHPLPEQEHTNYLQVEPTDRLLLMSDGLLETNTKIDGKMFEDAGFHQVLDRWNYGEPVMESLIQALDELRSGDPLDDITIVEIPLGSSGYTGSKIPKNAVYQSGWHWSIELADARLDALPSLEDLLGPMGLLAGLHNHVGALQTIITELYTNALEHGVLQLESNMKSTPDGFELYYRERERRLAVPTLGWIRLSLNYLPGSGPDGSIRISVRDSGQGFDEQQLAQTDASQPWGRGMKLVRDLCESVRYSRGGTEVEAIYAW</sequence>
<dbReference type="CDD" id="cd16936">
    <property type="entry name" value="HATPase_RsbW-like"/>
    <property type="match status" value="1"/>
</dbReference>
<feature type="compositionally biased region" description="Polar residues" evidence="3">
    <location>
        <begin position="1"/>
        <end position="10"/>
    </location>
</feature>
<dbReference type="RefSeq" id="WP_328986733.1">
    <property type="nucleotide sequence ID" value="NZ_CP121472.1"/>
</dbReference>
<keyword evidence="6" id="KW-1185">Reference proteome</keyword>
<dbReference type="SMART" id="SM00448">
    <property type="entry name" value="REC"/>
    <property type="match status" value="1"/>
</dbReference>
<dbReference type="SMART" id="SM00331">
    <property type="entry name" value="PP2C_SIG"/>
    <property type="match status" value="1"/>
</dbReference>
<dbReference type="InterPro" id="IPR011006">
    <property type="entry name" value="CheY-like_superfamily"/>
</dbReference>
<accession>A0ABZ0S7E2</accession>
<dbReference type="Proteomes" id="UP001432180">
    <property type="component" value="Chromosome"/>
</dbReference>
<dbReference type="Pfam" id="PF07228">
    <property type="entry name" value="SpoIIE"/>
    <property type="match status" value="1"/>
</dbReference>
<evidence type="ECO:0000256" key="1">
    <source>
        <dbReference type="ARBA" id="ARBA00022553"/>
    </source>
</evidence>
<name>A0ABZ0S7E2_9GAMM</name>
<evidence type="ECO:0000256" key="2">
    <source>
        <dbReference type="PROSITE-ProRule" id="PRU00169"/>
    </source>
</evidence>
<feature type="modified residue" description="4-aspartylphosphate" evidence="2">
    <location>
        <position position="70"/>
    </location>
</feature>
<dbReference type="Pfam" id="PF13581">
    <property type="entry name" value="HATPase_c_2"/>
    <property type="match status" value="1"/>
</dbReference>